<accession>A0A3M7T9M5</accession>
<proteinExistence type="predicted"/>
<organism evidence="1 2">
    <name type="scientific">Brachionus plicatilis</name>
    <name type="common">Marine rotifer</name>
    <name type="synonym">Brachionus muelleri</name>
    <dbReference type="NCBI Taxonomy" id="10195"/>
    <lineage>
        <taxon>Eukaryota</taxon>
        <taxon>Metazoa</taxon>
        <taxon>Spiralia</taxon>
        <taxon>Gnathifera</taxon>
        <taxon>Rotifera</taxon>
        <taxon>Eurotatoria</taxon>
        <taxon>Monogononta</taxon>
        <taxon>Pseudotrocha</taxon>
        <taxon>Ploima</taxon>
        <taxon>Brachionidae</taxon>
        <taxon>Brachionus</taxon>
    </lineage>
</organism>
<name>A0A3M7T9M5_BRAPC</name>
<evidence type="ECO:0000313" key="1">
    <source>
        <dbReference type="EMBL" id="RNA44689.1"/>
    </source>
</evidence>
<dbReference type="AlphaFoldDB" id="A0A3M7T9M5"/>
<gene>
    <name evidence="1" type="ORF">BpHYR1_041192</name>
</gene>
<dbReference type="Proteomes" id="UP000276133">
    <property type="component" value="Unassembled WGS sequence"/>
</dbReference>
<keyword evidence="2" id="KW-1185">Reference proteome</keyword>
<protein>
    <submittedName>
        <fullName evidence="1">Uncharacterized protein</fullName>
    </submittedName>
</protein>
<dbReference type="OrthoDB" id="10010556at2759"/>
<reference evidence="1 2" key="1">
    <citation type="journal article" date="2018" name="Sci. Rep.">
        <title>Genomic signatures of local adaptation to the degree of environmental predictability in rotifers.</title>
        <authorList>
            <person name="Franch-Gras L."/>
            <person name="Hahn C."/>
            <person name="Garcia-Roger E.M."/>
            <person name="Carmona M.J."/>
            <person name="Serra M."/>
            <person name="Gomez A."/>
        </authorList>
    </citation>
    <scope>NUCLEOTIDE SEQUENCE [LARGE SCALE GENOMIC DNA]</scope>
    <source>
        <strain evidence="1">HYR1</strain>
    </source>
</reference>
<sequence length="115" mass="13127">MVTNLNIERKSVPLVNDSVGEEVSSLLTFSRDLARKFSPVFPYITNWSCLRERAVVFHRFHPAYRIDSALLDIDVEPLWIWTIPCSGHTGWYSQSGGRTVHRYDLIEGYAGVAVQ</sequence>
<dbReference type="EMBL" id="REGN01000066">
    <property type="protein sequence ID" value="RNA44689.1"/>
    <property type="molecule type" value="Genomic_DNA"/>
</dbReference>
<comment type="caution">
    <text evidence="1">The sequence shown here is derived from an EMBL/GenBank/DDBJ whole genome shotgun (WGS) entry which is preliminary data.</text>
</comment>
<evidence type="ECO:0000313" key="2">
    <source>
        <dbReference type="Proteomes" id="UP000276133"/>
    </source>
</evidence>